<evidence type="ECO:0000256" key="2">
    <source>
        <dbReference type="ARBA" id="ARBA00005517"/>
    </source>
</evidence>
<evidence type="ECO:0000256" key="6">
    <source>
        <dbReference type="PIRSR" id="PIRSR604450-51"/>
    </source>
</evidence>
<comment type="cofactor">
    <cofactor evidence="1 6">
        <name>pyridoxal 5'-phosphate</name>
        <dbReference type="ChEBI" id="CHEBI:597326"/>
    </cofactor>
</comment>
<dbReference type="RefSeq" id="WP_150060596.1">
    <property type="nucleotide sequence ID" value="NZ_JACHII010000001.1"/>
</dbReference>
<evidence type="ECO:0000259" key="7">
    <source>
        <dbReference type="Pfam" id="PF00291"/>
    </source>
</evidence>
<dbReference type="OrthoDB" id="9763107at2"/>
<dbReference type="InterPro" id="IPR037158">
    <property type="entry name" value="Thr_synth_N_sf"/>
</dbReference>
<protein>
    <recommendedName>
        <fullName evidence="5">Threonine synthase</fullName>
        <ecNumber evidence="5">4.2.3.1</ecNumber>
    </recommendedName>
</protein>
<dbReference type="Pfam" id="PF00291">
    <property type="entry name" value="PALP"/>
    <property type="match status" value="1"/>
</dbReference>
<dbReference type="Gene3D" id="3.40.50.1100">
    <property type="match status" value="2"/>
</dbReference>
<dbReference type="SUPFAM" id="SSF53686">
    <property type="entry name" value="Tryptophan synthase beta subunit-like PLP-dependent enzymes"/>
    <property type="match status" value="1"/>
</dbReference>
<reference evidence="9 10" key="1">
    <citation type="submission" date="2019-09" db="EMBL/GenBank/DDBJ databases">
        <title>Genome sequence of Roseospira marina, one of the more divergent members of the non-sulfur purple photosynthetic bacterial family, the Rhodospirillaceae.</title>
        <authorList>
            <person name="Meyer T."/>
            <person name="Kyndt J."/>
        </authorList>
    </citation>
    <scope>NUCLEOTIDE SEQUENCE [LARGE SCALE GENOMIC DNA]</scope>
    <source>
        <strain evidence="9 10">DSM 15113</strain>
    </source>
</reference>
<evidence type="ECO:0000256" key="1">
    <source>
        <dbReference type="ARBA" id="ARBA00001933"/>
    </source>
</evidence>
<evidence type="ECO:0000313" key="9">
    <source>
        <dbReference type="EMBL" id="KAA5607463.1"/>
    </source>
</evidence>
<evidence type="ECO:0000313" key="10">
    <source>
        <dbReference type="Proteomes" id="UP000324065"/>
    </source>
</evidence>
<comment type="similarity">
    <text evidence="2">Belongs to the threonine synthase family.</text>
</comment>
<dbReference type="Proteomes" id="UP000324065">
    <property type="component" value="Unassembled WGS sequence"/>
</dbReference>
<dbReference type="InterPro" id="IPR029144">
    <property type="entry name" value="Thr_synth_N"/>
</dbReference>
<dbReference type="PANTHER" id="PTHR42690:SF1">
    <property type="entry name" value="THREONINE SYNTHASE-LIKE 2"/>
    <property type="match status" value="1"/>
</dbReference>
<feature type="modified residue" description="N6-(pyridoxal phosphate)lysine" evidence="6">
    <location>
        <position position="112"/>
    </location>
</feature>
<dbReference type="Pfam" id="PF24857">
    <property type="entry name" value="THR4_C"/>
    <property type="match status" value="1"/>
</dbReference>
<dbReference type="InterPro" id="IPR036052">
    <property type="entry name" value="TrpB-like_PALP_sf"/>
</dbReference>
<dbReference type="Pfam" id="PF14821">
    <property type="entry name" value="Thr_synth_N"/>
    <property type="match status" value="1"/>
</dbReference>
<dbReference type="CDD" id="cd01560">
    <property type="entry name" value="Thr-synth_2"/>
    <property type="match status" value="1"/>
</dbReference>
<accession>A0A5M6IGQ6</accession>
<feature type="domain" description="Tryptophan synthase beta chain-like PALP" evidence="7">
    <location>
        <begin position="102"/>
        <end position="330"/>
    </location>
</feature>
<evidence type="ECO:0000259" key="8">
    <source>
        <dbReference type="Pfam" id="PF14821"/>
    </source>
</evidence>
<dbReference type="InterPro" id="IPR004450">
    <property type="entry name" value="Thr_synthase-like"/>
</dbReference>
<dbReference type="EMBL" id="VWPJ01000001">
    <property type="protein sequence ID" value="KAA5607463.1"/>
    <property type="molecule type" value="Genomic_DNA"/>
</dbReference>
<evidence type="ECO:0000256" key="5">
    <source>
        <dbReference type="NCBIfam" id="TIGR00260"/>
    </source>
</evidence>
<organism evidence="9 10">
    <name type="scientific">Roseospira marina</name>
    <dbReference type="NCBI Taxonomy" id="140057"/>
    <lineage>
        <taxon>Bacteria</taxon>
        <taxon>Pseudomonadati</taxon>
        <taxon>Pseudomonadota</taxon>
        <taxon>Alphaproteobacteria</taxon>
        <taxon>Rhodospirillales</taxon>
        <taxon>Rhodospirillaceae</taxon>
        <taxon>Roseospira</taxon>
    </lineage>
</organism>
<dbReference type="InterPro" id="IPR051166">
    <property type="entry name" value="Threonine_Synthase"/>
</dbReference>
<dbReference type="Gene3D" id="3.90.1380.10">
    <property type="entry name" value="Threonine synthase, N-terminal domain"/>
    <property type="match status" value="1"/>
</dbReference>
<dbReference type="PANTHER" id="PTHR42690">
    <property type="entry name" value="THREONINE SYNTHASE FAMILY MEMBER"/>
    <property type="match status" value="1"/>
</dbReference>
<feature type="domain" description="Threonine synthase N-terminal" evidence="8">
    <location>
        <begin position="2"/>
        <end position="80"/>
    </location>
</feature>
<keyword evidence="4 9" id="KW-0456">Lyase</keyword>
<dbReference type="GO" id="GO:0009088">
    <property type="term" value="P:threonine biosynthetic process"/>
    <property type="evidence" value="ECO:0007669"/>
    <property type="project" value="UniProtKB-UniRule"/>
</dbReference>
<keyword evidence="10" id="KW-1185">Reference proteome</keyword>
<dbReference type="GO" id="GO:0004795">
    <property type="term" value="F:threonine synthase activity"/>
    <property type="evidence" value="ECO:0007669"/>
    <property type="project" value="UniProtKB-UniRule"/>
</dbReference>
<dbReference type="AlphaFoldDB" id="A0A5M6IGQ6"/>
<evidence type="ECO:0000256" key="4">
    <source>
        <dbReference type="ARBA" id="ARBA00023239"/>
    </source>
</evidence>
<dbReference type="EC" id="4.2.3.1" evidence="5"/>
<sequence length="465" mass="50953">MRYVSTRGAAPVLGFDEVVLAGLAADGGLYVPEEWPSLSEREWRSLRGLSHAELALRVMLPFVGAALTEEELADLVDAAYARFDHPAVAPLRQIGPHDWMMELFHGPTLAFKDHAMQVLGPLFDLLLTRAGRRVTIVGATSGDTGSAAIEACRDRDAIDVFILHPKDRVSEVQRRQMTTVQSANVHNIAVNGTFDDCQALLKSLFADATFRDEVGLSAVNSINWARIMAQVVYYAWAGVALGAPDRSLGFSVPTGNFGNVFAGYVARQMGLPIDRLVVGSNRNDILSRFLETGTMQQETVIPTLSPSMDIQVSSNFERLLFEMHGRDSIEVRAAMESFRQSGSYSVPDDLHQELLGLFRGHRLTDEETSEAMRIILETTGELVDPHTAIGIVAGQVAGRRDEGGVTVSLATAHPAKFPDAVEKATGIRPPLPSRLADLYQRSERLVEAPNDTRVLQQIVRDGIRR</sequence>
<name>A0A5M6IGQ6_9PROT</name>
<evidence type="ECO:0000256" key="3">
    <source>
        <dbReference type="ARBA" id="ARBA00022898"/>
    </source>
</evidence>
<dbReference type="InterPro" id="IPR001926">
    <property type="entry name" value="TrpB-like_PALP"/>
</dbReference>
<dbReference type="NCBIfam" id="TIGR00260">
    <property type="entry name" value="thrC"/>
    <property type="match status" value="1"/>
</dbReference>
<comment type="caution">
    <text evidence="9">The sequence shown here is derived from an EMBL/GenBank/DDBJ whole genome shotgun (WGS) entry which is preliminary data.</text>
</comment>
<gene>
    <name evidence="9" type="ORF">F1188_01480</name>
</gene>
<proteinExistence type="inferred from homology"/>
<keyword evidence="3 6" id="KW-0663">Pyridoxal phosphate</keyword>